<dbReference type="EMBL" id="FZQP02006782">
    <property type="protein sequence ID" value="VVD03544.1"/>
    <property type="molecule type" value="Genomic_DNA"/>
</dbReference>
<accession>A0A5E4R2K6</accession>
<gene>
    <name evidence="2" type="ORF">LSINAPIS_LOCUS13520</name>
</gene>
<evidence type="ECO:0000313" key="2">
    <source>
        <dbReference type="EMBL" id="VVD03544.1"/>
    </source>
</evidence>
<feature type="region of interest" description="Disordered" evidence="1">
    <location>
        <begin position="1"/>
        <end position="46"/>
    </location>
</feature>
<name>A0A5E4R2K6_9NEOP</name>
<evidence type="ECO:0000256" key="1">
    <source>
        <dbReference type="SAM" id="MobiDB-lite"/>
    </source>
</evidence>
<evidence type="ECO:0000313" key="3">
    <source>
        <dbReference type="Proteomes" id="UP000324832"/>
    </source>
</evidence>
<proteinExistence type="predicted"/>
<dbReference type="AlphaFoldDB" id="A0A5E4R2K6"/>
<sequence>DALGRWPRPRPPTWRSLPDPREAVATVCGPLDNGRPPEHQPLLRKASLTNRVARRRLDSDYIEFYKKWRSLENVADDKERAKLPRFAIRSWLIGIFGTRSSDSSLRRAPPYSSLR</sequence>
<reference evidence="2 3" key="1">
    <citation type="submission" date="2017-07" db="EMBL/GenBank/DDBJ databases">
        <authorList>
            <person name="Talla V."/>
            <person name="Backstrom N."/>
        </authorList>
    </citation>
    <scope>NUCLEOTIDE SEQUENCE [LARGE SCALE GENOMIC DNA]</scope>
</reference>
<organism evidence="2 3">
    <name type="scientific">Leptidea sinapis</name>
    <dbReference type="NCBI Taxonomy" id="189913"/>
    <lineage>
        <taxon>Eukaryota</taxon>
        <taxon>Metazoa</taxon>
        <taxon>Ecdysozoa</taxon>
        <taxon>Arthropoda</taxon>
        <taxon>Hexapoda</taxon>
        <taxon>Insecta</taxon>
        <taxon>Pterygota</taxon>
        <taxon>Neoptera</taxon>
        <taxon>Endopterygota</taxon>
        <taxon>Lepidoptera</taxon>
        <taxon>Glossata</taxon>
        <taxon>Ditrysia</taxon>
        <taxon>Papilionoidea</taxon>
        <taxon>Pieridae</taxon>
        <taxon>Dismorphiinae</taxon>
        <taxon>Leptidea</taxon>
    </lineage>
</organism>
<protein>
    <submittedName>
        <fullName evidence="2">Uncharacterized protein</fullName>
    </submittedName>
</protein>
<keyword evidence="3" id="KW-1185">Reference proteome</keyword>
<dbReference type="Proteomes" id="UP000324832">
    <property type="component" value="Unassembled WGS sequence"/>
</dbReference>
<feature type="non-terminal residue" evidence="2">
    <location>
        <position position="1"/>
    </location>
</feature>